<dbReference type="Pfam" id="PF16884">
    <property type="entry name" value="ADH_N_2"/>
    <property type="match status" value="1"/>
</dbReference>
<dbReference type="InterPro" id="IPR013149">
    <property type="entry name" value="ADH-like_C"/>
</dbReference>
<protein>
    <recommendedName>
        <fullName evidence="2">Dehydrogenase FUB6</fullName>
    </recommendedName>
    <alternativeName>
        <fullName evidence="3">Fusaric acid biosynthesis protein 6</fullName>
    </alternativeName>
</protein>
<evidence type="ECO:0000256" key="1">
    <source>
        <dbReference type="ARBA" id="ARBA00023002"/>
    </source>
</evidence>
<proteinExistence type="predicted"/>
<keyword evidence="1" id="KW-0560">Oxidoreductase</keyword>
<sequence>MVDNKTIVFKKIPTGLPVPGEHLVVETRPFDLDAVPAGGAIVEILSISLDPYLRFRMREAHIPSYAPAFALGEAADNDTIARVLKSDSAAYGAGDLLYAYLPWAQYAAVGADKLAQAKKLDNPHGLSPDLFLGPLGMPGLTAYSSLHRVGKLKKGETIFVSSAAGAVGQVVGQIAKREGLTVIGSVGSEEKRAFIVDELGFDGAFNYKEERPLDALKRLAPQGLDIYFENVGGEHLEAAIEHLNIHGRIIVCGMIESYNKPLEERYGVRNLQEFFAKRLSMAGILVFDEEFGPAYTEEHQRNVQQWIADGSFPAKLHVTRGLDNGPQALLDLFQGKNFGKAVLKVKD</sequence>
<dbReference type="EMBL" id="JAKJXP020000011">
    <property type="protein sequence ID" value="KAK7755724.1"/>
    <property type="molecule type" value="Genomic_DNA"/>
</dbReference>
<evidence type="ECO:0000313" key="5">
    <source>
        <dbReference type="EMBL" id="KAK7755724.1"/>
    </source>
</evidence>
<dbReference type="PANTHER" id="PTHR43205">
    <property type="entry name" value="PROSTAGLANDIN REDUCTASE"/>
    <property type="match status" value="1"/>
</dbReference>
<evidence type="ECO:0000313" key="6">
    <source>
        <dbReference type="Proteomes" id="UP001320420"/>
    </source>
</evidence>
<evidence type="ECO:0000256" key="2">
    <source>
        <dbReference type="ARBA" id="ARBA00069006"/>
    </source>
</evidence>
<dbReference type="FunFam" id="3.40.50.720:FF:000121">
    <property type="entry name" value="Prostaglandin reductase 2"/>
    <property type="match status" value="1"/>
</dbReference>
<gene>
    <name evidence="5" type="ORF">SLS62_002336</name>
</gene>
<dbReference type="InterPro" id="IPR020843">
    <property type="entry name" value="ER"/>
</dbReference>
<dbReference type="SUPFAM" id="SSF50129">
    <property type="entry name" value="GroES-like"/>
    <property type="match status" value="1"/>
</dbReference>
<dbReference type="AlphaFoldDB" id="A0AAN9UUF0"/>
<name>A0AAN9UUF0_9PEZI</name>
<dbReference type="SMART" id="SM00829">
    <property type="entry name" value="PKS_ER"/>
    <property type="match status" value="1"/>
</dbReference>
<organism evidence="5 6">
    <name type="scientific">Diatrype stigma</name>
    <dbReference type="NCBI Taxonomy" id="117547"/>
    <lineage>
        <taxon>Eukaryota</taxon>
        <taxon>Fungi</taxon>
        <taxon>Dikarya</taxon>
        <taxon>Ascomycota</taxon>
        <taxon>Pezizomycotina</taxon>
        <taxon>Sordariomycetes</taxon>
        <taxon>Xylariomycetidae</taxon>
        <taxon>Xylariales</taxon>
        <taxon>Diatrypaceae</taxon>
        <taxon>Diatrype</taxon>
    </lineage>
</organism>
<dbReference type="Proteomes" id="UP001320420">
    <property type="component" value="Unassembled WGS sequence"/>
</dbReference>
<keyword evidence="6" id="KW-1185">Reference proteome</keyword>
<dbReference type="Pfam" id="PF00107">
    <property type="entry name" value="ADH_zinc_N"/>
    <property type="match status" value="1"/>
</dbReference>
<evidence type="ECO:0000256" key="3">
    <source>
        <dbReference type="ARBA" id="ARBA00083301"/>
    </source>
</evidence>
<dbReference type="InterPro" id="IPR045010">
    <property type="entry name" value="MDR_fam"/>
</dbReference>
<dbReference type="InterPro" id="IPR041694">
    <property type="entry name" value="ADH_N_2"/>
</dbReference>
<reference evidence="5 6" key="1">
    <citation type="submission" date="2024-02" db="EMBL/GenBank/DDBJ databases">
        <title>De novo assembly and annotation of 12 fungi associated with fruit tree decline syndrome in Ontario, Canada.</title>
        <authorList>
            <person name="Sulman M."/>
            <person name="Ellouze W."/>
            <person name="Ilyukhin E."/>
        </authorList>
    </citation>
    <scope>NUCLEOTIDE SEQUENCE [LARGE SCALE GENOMIC DNA]</scope>
    <source>
        <strain evidence="5 6">M11/M66-122</strain>
    </source>
</reference>
<dbReference type="InterPro" id="IPR036291">
    <property type="entry name" value="NAD(P)-bd_dom_sf"/>
</dbReference>
<dbReference type="InterPro" id="IPR011032">
    <property type="entry name" value="GroES-like_sf"/>
</dbReference>
<dbReference type="Gene3D" id="3.90.180.10">
    <property type="entry name" value="Medium-chain alcohol dehydrogenases, catalytic domain"/>
    <property type="match status" value="1"/>
</dbReference>
<dbReference type="Gene3D" id="3.40.50.720">
    <property type="entry name" value="NAD(P)-binding Rossmann-like Domain"/>
    <property type="match status" value="1"/>
</dbReference>
<dbReference type="GO" id="GO:0016628">
    <property type="term" value="F:oxidoreductase activity, acting on the CH-CH group of donors, NAD or NADP as acceptor"/>
    <property type="evidence" value="ECO:0007669"/>
    <property type="project" value="InterPro"/>
</dbReference>
<dbReference type="CDD" id="cd05288">
    <property type="entry name" value="PGDH"/>
    <property type="match status" value="1"/>
</dbReference>
<accession>A0AAN9UUF0</accession>
<feature type="domain" description="Enoyl reductase (ER)" evidence="4">
    <location>
        <begin position="20"/>
        <end position="343"/>
    </location>
</feature>
<dbReference type="SUPFAM" id="SSF51735">
    <property type="entry name" value="NAD(P)-binding Rossmann-fold domains"/>
    <property type="match status" value="1"/>
</dbReference>
<comment type="caution">
    <text evidence="5">The sequence shown here is derived from an EMBL/GenBank/DDBJ whole genome shotgun (WGS) entry which is preliminary data.</text>
</comment>
<dbReference type="PANTHER" id="PTHR43205:SF7">
    <property type="entry name" value="PROSTAGLANDIN REDUCTASE 1"/>
    <property type="match status" value="1"/>
</dbReference>
<evidence type="ECO:0000259" key="4">
    <source>
        <dbReference type="SMART" id="SM00829"/>
    </source>
</evidence>